<dbReference type="GO" id="GO:0016020">
    <property type="term" value="C:membrane"/>
    <property type="evidence" value="ECO:0007669"/>
    <property type="project" value="InterPro"/>
</dbReference>
<keyword evidence="7" id="KW-0472">Membrane</keyword>
<dbReference type="CDD" id="cd00831">
    <property type="entry name" value="CHS_like"/>
    <property type="match status" value="1"/>
</dbReference>
<evidence type="ECO:0000259" key="9">
    <source>
        <dbReference type="Pfam" id="PF08541"/>
    </source>
</evidence>
<dbReference type="InterPro" id="IPR012392">
    <property type="entry name" value="3-ktacl-CoA_syn"/>
</dbReference>
<dbReference type="EMBL" id="JARBHA010000007">
    <property type="protein sequence ID" value="KAJ9696008.1"/>
    <property type="molecule type" value="Genomic_DNA"/>
</dbReference>
<keyword evidence="11" id="KW-1185">Reference proteome</keyword>
<feature type="domain" description="Beta-ketoacyl-[acyl-carrier-protein] synthase III C-terminal" evidence="9">
    <location>
        <begin position="365"/>
        <end position="447"/>
    </location>
</feature>
<dbReference type="EC" id="2.3.1.-" evidence="6"/>
<evidence type="ECO:0000256" key="7">
    <source>
        <dbReference type="SAM" id="Phobius"/>
    </source>
</evidence>
<protein>
    <recommendedName>
        <fullName evidence="6">3-ketoacyl-CoA synthase</fullName>
        <ecNumber evidence="6">2.3.1.-</ecNumber>
    </recommendedName>
</protein>
<keyword evidence="7" id="KW-1133">Transmembrane helix</keyword>
<evidence type="ECO:0000256" key="2">
    <source>
        <dbReference type="ARBA" id="ARBA00005531"/>
    </source>
</evidence>
<feature type="transmembrane region" description="Helical" evidence="7">
    <location>
        <begin position="14"/>
        <end position="35"/>
    </location>
</feature>
<dbReference type="Gene3D" id="3.40.47.10">
    <property type="match status" value="1"/>
</dbReference>
<keyword evidence="7" id="KW-0812">Transmembrane</keyword>
<dbReference type="InterPro" id="IPR016039">
    <property type="entry name" value="Thiolase-like"/>
</dbReference>
<reference evidence="10 11" key="1">
    <citation type="journal article" date="2023" name="BMC Biotechnol.">
        <title>Vitis rotundifolia cv Carlos genome sequencing.</title>
        <authorList>
            <person name="Huff M."/>
            <person name="Hulse-Kemp A."/>
            <person name="Scheffler B."/>
            <person name="Youngblood R."/>
            <person name="Simpson S."/>
            <person name="Babiker E."/>
            <person name="Staton M."/>
        </authorList>
    </citation>
    <scope>NUCLEOTIDE SEQUENCE [LARGE SCALE GENOMIC DNA]</scope>
    <source>
        <tissue evidence="10">Leaf</tissue>
    </source>
</reference>
<organism evidence="10 11">
    <name type="scientific">Vitis rotundifolia</name>
    <name type="common">Muscadine grape</name>
    <dbReference type="NCBI Taxonomy" id="103349"/>
    <lineage>
        <taxon>Eukaryota</taxon>
        <taxon>Viridiplantae</taxon>
        <taxon>Streptophyta</taxon>
        <taxon>Embryophyta</taxon>
        <taxon>Tracheophyta</taxon>
        <taxon>Spermatophyta</taxon>
        <taxon>Magnoliopsida</taxon>
        <taxon>eudicotyledons</taxon>
        <taxon>Gunneridae</taxon>
        <taxon>Pentapetalae</taxon>
        <taxon>rosids</taxon>
        <taxon>Vitales</taxon>
        <taxon>Vitaceae</taxon>
        <taxon>Viteae</taxon>
        <taxon>Vitis</taxon>
    </lineage>
</organism>
<dbReference type="InterPro" id="IPR013747">
    <property type="entry name" value="ACP_syn_III_C"/>
</dbReference>
<evidence type="ECO:0000256" key="6">
    <source>
        <dbReference type="PIRNR" id="PIRNR036417"/>
    </source>
</evidence>
<dbReference type="Pfam" id="PF08541">
    <property type="entry name" value="ACP_syn_III_C"/>
    <property type="match status" value="1"/>
</dbReference>
<comment type="pathway">
    <text evidence="1 6">Lipid metabolism; fatty acid biosynthesis.</text>
</comment>
<evidence type="ECO:0000313" key="10">
    <source>
        <dbReference type="EMBL" id="KAJ9696008.1"/>
    </source>
</evidence>
<keyword evidence="4 6" id="KW-0012">Acyltransferase</keyword>
<name>A0AA39DT38_VITRO</name>
<feature type="domain" description="FAE" evidence="8">
    <location>
        <begin position="68"/>
        <end position="347"/>
    </location>
</feature>
<comment type="similarity">
    <text evidence="2 6">Belongs to the thiolase-like superfamily. Chalcone/stilbene synthases family.</text>
</comment>
<dbReference type="SUPFAM" id="SSF53901">
    <property type="entry name" value="Thiolase-like"/>
    <property type="match status" value="2"/>
</dbReference>
<evidence type="ECO:0000256" key="4">
    <source>
        <dbReference type="ARBA" id="ARBA00023315"/>
    </source>
</evidence>
<dbReference type="PANTHER" id="PTHR31561">
    <property type="entry name" value="3-KETOACYL-COA SYNTHASE"/>
    <property type="match status" value="1"/>
</dbReference>
<evidence type="ECO:0000259" key="8">
    <source>
        <dbReference type="Pfam" id="PF08392"/>
    </source>
</evidence>
<evidence type="ECO:0000313" key="11">
    <source>
        <dbReference type="Proteomes" id="UP001168098"/>
    </source>
</evidence>
<dbReference type="PIRSF" id="PIRSF036417">
    <property type="entry name" value="3-ktacl-CoA_syn"/>
    <property type="match status" value="1"/>
</dbReference>
<dbReference type="GO" id="GO:0009922">
    <property type="term" value="F:fatty acid elongase activity"/>
    <property type="evidence" value="ECO:0007669"/>
    <property type="project" value="UniProtKB-EC"/>
</dbReference>
<proteinExistence type="inferred from homology"/>
<accession>A0AA39DT38</accession>
<feature type="transmembrane region" description="Helical" evidence="7">
    <location>
        <begin position="41"/>
        <end position="62"/>
    </location>
</feature>
<comment type="caution">
    <text evidence="10">The sequence shown here is derived from an EMBL/GenBank/DDBJ whole genome shotgun (WGS) entry which is preliminary data.</text>
</comment>
<dbReference type="AlphaFoldDB" id="A0AA39DT38"/>
<gene>
    <name evidence="10" type="ORF">PVL29_008326</name>
</gene>
<keyword evidence="3 6" id="KW-0808">Transferase</keyword>
<evidence type="ECO:0000256" key="1">
    <source>
        <dbReference type="ARBA" id="ARBA00005194"/>
    </source>
</evidence>
<evidence type="ECO:0000256" key="5">
    <source>
        <dbReference type="ARBA" id="ARBA00047375"/>
    </source>
</evidence>
<dbReference type="Proteomes" id="UP001168098">
    <property type="component" value="Unassembled WGS sequence"/>
</dbReference>
<comment type="catalytic activity">
    <reaction evidence="5">
        <text>a very-long-chain acyl-CoA + malonyl-CoA + H(+) = a very-long-chain 3-oxoacyl-CoA + CO2 + CoA</text>
        <dbReference type="Rhea" id="RHEA:32727"/>
        <dbReference type="ChEBI" id="CHEBI:15378"/>
        <dbReference type="ChEBI" id="CHEBI:16526"/>
        <dbReference type="ChEBI" id="CHEBI:57287"/>
        <dbReference type="ChEBI" id="CHEBI:57384"/>
        <dbReference type="ChEBI" id="CHEBI:90725"/>
        <dbReference type="ChEBI" id="CHEBI:90736"/>
        <dbReference type="EC" id="2.3.1.199"/>
    </reaction>
</comment>
<dbReference type="GO" id="GO:0006633">
    <property type="term" value="P:fatty acid biosynthetic process"/>
    <property type="evidence" value="ECO:0007669"/>
    <property type="project" value="InterPro"/>
</dbReference>
<dbReference type="Pfam" id="PF08392">
    <property type="entry name" value="FAE1_CUT1_RppA"/>
    <property type="match status" value="1"/>
</dbReference>
<dbReference type="InterPro" id="IPR013601">
    <property type="entry name" value="FAE1_typ3_polyketide_synth"/>
</dbReference>
<evidence type="ECO:0000256" key="3">
    <source>
        <dbReference type="ARBA" id="ARBA00022679"/>
    </source>
</evidence>
<sequence length="488" mass="54524">MGFRPFLIQKLHTFIAYFIMFLLGFISNDLLGFLISQSGFILPAAVIMMGLTLIAFMLYLFAFGSSPKIFLLDFACYKPPSSLACTKEMVIERLRLHGNFSDESLELMKKLMKTSGLGEATYLSEGLLREPLDMSTEAARKEAEMVVFGAVDELLGKTGVKGEEIGIVVVHSSIFNTVPSLASMIVNRYKLRENVLSYNLSGMGCSAGLLSIGLAKDLLKVNRNSYALVVTTEIITQGCYMGNDPSKLIGNCIFRMGGAAVLLSNRLSDRNGSKYQLIHTVHTNTASSDRSYNCIIQEKDHEGHVGVTITKDLLVVASEIIKSNVATLAPLILPTSERLLYLINYLIRYFRVASIEPYVPNFKRAVDHFFPHVGAKPVLDKVARKLRMSERQMEASRMTLYRFGNTSSSSVWYELAYAEAKNRIKKGDRVWQIAYGSGFKCSSAFWKAIKTIDREKMNPWSDVIDKFPVVDSQSTETFPYAFESSKSK</sequence>